<dbReference type="HOGENOM" id="CLU_1136621_0_0_7"/>
<feature type="transmembrane region" description="Helical" evidence="1">
    <location>
        <begin position="56"/>
        <end position="77"/>
    </location>
</feature>
<dbReference type="STRING" id="177439.DP2977"/>
<gene>
    <name evidence="2" type="ordered locus">DP2977</name>
</gene>
<feature type="transmembrane region" description="Helical" evidence="1">
    <location>
        <begin position="222"/>
        <end position="242"/>
    </location>
</feature>
<keyword evidence="1" id="KW-0812">Transmembrane</keyword>
<reference evidence="3" key="1">
    <citation type="journal article" date="2004" name="Environ. Microbiol.">
        <title>The genome of Desulfotalea psychrophila, a sulfate-reducing bacterium from permanently cold Arctic sediments.</title>
        <authorList>
            <person name="Rabus R."/>
            <person name="Ruepp A."/>
            <person name="Frickey T."/>
            <person name="Rattei T."/>
            <person name="Fartmann B."/>
            <person name="Stark M."/>
            <person name="Bauer M."/>
            <person name="Zibat A."/>
            <person name="Lombardot T."/>
            <person name="Becker I."/>
            <person name="Amann J."/>
            <person name="Gellner K."/>
            <person name="Teeling H."/>
            <person name="Leuschner W.D."/>
            <person name="Gloeckner F.-O."/>
            <person name="Lupas A.N."/>
            <person name="Amann R."/>
            <person name="Klenk H.-P."/>
        </authorList>
    </citation>
    <scope>NUCLEOTIDE SEQUENCE [LARGE SCALE GENOMIC DNA]</scope>
    <source>
        <strain evidence="3">DSM 12343 / LSv54</strain>
    </source>
</reference>
<dbReference type="KEGG" id="dps:DP2977"/>
<keyword evidence="1" id="KW-0472">Membrane</keyword>
<keyword evidence="3" id="KW-1185">Reference proteome</keyword>
<proteinExistence type="predicted"/>
<dbReference type="RefSeq" id="WP_011190218.1">
    <property type="nucleotide sequence ID" value="NC_006138.1"/>
</dbReference>
<feature type="transmembrane region" description="Helical" evidence="1">
    <location>
        <begin position="193"/>
        <end position="210"/>
    </location>
</feature>
<evidence type="ECO:0000256" key="1">
    <source>
        <dbReference type="SAM" id="Phobius"/>
    </source>
</evidence>
<evidence type="ECO:0008006" key="4">
    <source>
        <dbReference type="Google" id="ProtNLM"/>
    </source>
</evidence>
<evidence type="ECO:0000313" key="2">
    <source>
        <dbReference type="EMBL" id="CAG37706.1"/>
    </source>
</evidence>
<dbReference type="OrthoDB" id="5421233at2"/>
<feature type="transmembrane region" description="Helical" evidence="1">
    <location>
        <begin position="161"/>
        <end position="181"/>
    </location>
</feature>
<dbReference type="AlphaFoldDB" id="Q6AIX4"/>
<dbReference type="eggNOG" id="ENOG5033DBT">
    <property type="taxonomic scope" value="Bacteria"/>
</dbReference>
<accession>Q6AIX4</accession>
<name>Q6AIX4_DESPS</name>
<organism evidence="2 3">
    <name type="scientific">Desulfotalea psychrophila (strain LSv54 / DSM 12343)</name>
    <dbReference type="NCBI Taxonomy" id="177439"/>
    <lineage>
        <taxon>Bacteria</taxon>
        <taxon>Pseudomonadati</taxon>
        <taxon>Thermodesulfobacteriota</taxon>
        <taxon>Desulfobulbia</taxon>
        <taxon>Desulfobulbales</taxon>
        <taxon>Desulfocapsaceae</taxon>
        <taxon>Desulfotalea</taxon>
    </lineage>
</organism>
<feature type="transmembrane region" description="Helical" evidence="1">
    <location>
        <begin position="118"/>
        <end position="140"/>
    </location>
</feature>
<dbReference type="Proteomes" id="UP000000602">
    <property type="component" value="Chromosome"/>
</dbReference>
<protein>
    <recommendedName>
        <fullName evidence="4">Cytochrome c assembly protein domain-containing protein</fullName>
    </recommendedName>
</protein>
<sequence length="244" mass="27113">MAFYHSMALVTAAIALLAMLASFFHYRYGVIFWAALVLSSLVQLADYFFTMGIYSLSGIVPTCAIAALFLSICQLFTCGRDRCTSSCRPLWSGLFVALLALLTLLAEPVPHDSFMMTYLFAMAFFLSRPLCLGLTCYAVAGGLDSLLRGGDRRIAHISRDAALLATIVFLVGEIFGSYWSFVGWGTTWRWTGNFYSSSMLFVLYMLALHIPRRFFSSHRAHAVAFVLPLILVLLFMVLSKVVSL</sequence>
<feature type="transmembrane region" description="Helical" evidence="1">
    <location>
        <begin position="6"/>
        <end position="24"/>
    </location>
</feature>
<dbReference type="EMBL" id="CR522870">
    <property type="protein sequence ID" value="CAG37706.1"/>
    <property type="molecule type" value="Genomic_DNA"/>
</dbReference>
<feature type="transmembrane region" description="Helical" evidence="1">
    <location>
        <begin position="89"/>
        <end position="106"/>
    </location>
</feature>
<evidence type="ECO:0000313" key="3">
    <source>
        <dbReference type="Proteomes" id="UP000000602"/>
    </source>
</evidence>
<feature type="transmembrane region" description="Helical" evidence="1">
    <location>
        <begin position="31"/>
        <end position="50"/>
    </location>
</feature>
<keyword evidence="1" id="KW-1133">Transmembrane helix</keyword>